<sequence length="169" mass="17838">MLDSSAAISAASRPPVSPGALAGLAGAQSGASELLADVTGTLIGQSGAHRGVFVPPVDRISVFVYWRGFELAIPPRMIKTLSSVASIQQTFFTFLQAFVIADGAPEIAPYVRYISSYADMEWSAVKAQDRGHGVVLAATWLLPVAVVPRPWDFPVSLPSPHPPRKPASA</sequence>
<organism evidence="1 2">
    <name type="scientific">Rhodotorula toruloides</name>
    <name type="common">Yeast</name>
    <name type="synonym">Rhodosporidium toruloides</name>
    <dbReference type="NCBI Taxonomy" id="5286"/>
    <lineage>
        <taxon>Eukaryota</taxon>
        <taxon>Fungi</taxon>
        <taxon>Dikarya</taxon>
        <taxon>Basidiomycota</taxon>
        <taxon>Pucciniomycotina</taxon>
        <taxon>Microbotryomycetes</taxon>
        <taxon>Sporidiobolales</taxon>
        <taxon>Sporidiobolaceae</taxon>
        <taxon>Rhodotorula</taxon>
    </lineage>
</organism>
<comment type="caution">
    <text evidence="1">The sequence shown here is derived from an EMBL/GenBank/DDBJ whole genome shotgun (WGS) entry which is preliminary data.</text>
</comment>
<proteinExistence type="predicted"/>
<dbReference type="Proteomes" id="UP000321518">
    <property type="component" value="Unassembled WGS sequence"/>
</dbReference>
<dbReference type="AlphaFoldDB" id="A0A511KKZ3"/>
<gene>
    <name evidence="1" type="ORF">Rt10032_c11g4563</name>
</gene>
<dbReference type="EMBL" id="BJWK01000011">
    <property type="protein sequence ID" value="GEM10546.1"/>
    <property type="molecule type" value="Genomic_DNA"/>
</dbReference>
<reference evidence="1 2" key="1">
    <citation type="submission" date="2019-07" db="EMBL/GenBank/DDBJ databases">
        <title>Rhodotorula toruloides NBRC10032 genome sequencing.</title>
        <authorList>
            <person name="Shida Y."/>
            <person name="Takaku H."/>
            <person name="Ogasawara W."/>
            <person name="Mori K."/>
        </authorList>
    </citation>
    <scope>NUCLEOTIDE SEQUENCE [LARGE SCALE GENOMIC DNA]</scope>
    <source>
        <strain evidence="1 2">NBRC10032</strain>
    </source>
</reference>
<protein>
    <submittedName>
        <fullName evidence="1">Uncharacterized protein</fullName>
    </submittedName>
</protein>
<name>A0A511KKZ3_RHOTO</name>
<accession>A0A511KKZ3</accession>
<evidence type="ECO:0000313" key="2">
    <source>
        <dbReference type="Proteomes" id="UP000321518"/>
    </source>
</evidence>
<dbReference type="OrthoDB" id="2434934at2759"/>
<evidence type="ECO:0000313" key="1">
    <source>
        <dbReference type="EMBL" id="GEM10546.1"/>
    </source>
</evidence>